<keyword evidence="3" id="KW-1185">Reference proteome</keyword>
<accession>A0A9P3G144</accession>
<evidence type="ECO:0008006" key="4">
    <source>
        <dbReference type="Google" id="ProtNLM"/>
    </source>
</evidence>
<sequence length="351" mass="38579">MRSFVPRPFPPPSLANVPVEYIIDQLHNLAPHYWSKPETADCSIIVPLDGILRSAGQTPRSSGSTPDPFSGVCSPQDPAHNRRVTEPNVRPAPRMVMKLHIDYLSAHSTLLRGLFSGASPVDLIPSSPQATPRGSFFHLPIPPDPVPEASAPSAARGLPIAPLLPRLLPSSPTCPTVYLPVPDPSSLRLLIHYMYFGSTTYIEEALDEGTVAWEGLARNVEFLGMGMDIKVCLGRWYGRWRRGRSDVAESFPSYECYDEDSSDSDDDSYFDSDEDEIMAPSSSATTASMEDDSMDIEDSLRATKLDMSRGRQRTQRRLGHAISDPGPIRGRRSHAVPHTSHSSSPSRMQAD</sequence>
<evidence type="ECO:0000313" key="3">
    <source>
        <dbReference type="Proteomes" id="UP000703269"/>
    </source>
</evidence>
<feature type="compositionally biased region" description="Basic residues" evidence="1">
    <location>
        <begin position="310"/>
        <end position="319"/>
    </location>
</feature>
<proteinExistence type="predicted"/>
<feature type="compositionally biased region" description="Acidic residues" evidence="1">
    <location>
        <begin position="256"/>
        <end position="277"/>
    </location>
</feature>
<evidence type="ECO:0000256" key="1">
    <source>
        <dbReference type="SAM" id="MobiDB-lite"/>
    </source>
</evidence>
<feature type="region of interest" description="Disordered" evidence="1">
    <location>
        <begin position="55"/>
        <end position="86"/>
    </location>
</feature>
<feature type="compositionally biased region" description="Basic and acidic residues" evidence="1">
    <location>
        <begin position="298"/>
        <end position="309"/>
    </location>
</feature>
<organism evidence="2 3">
    <name type="scientific">Phanerochaete sordida</name>
    <dbReference type="NCBI Taxonomy" id="48140"/>
    <lineage>
        <taxon>Eukaryota</taxon>
        <taxon>Fungi</taxon>
        <taxon>Dikarya</taxon>
        <taxon>Basidiomycota</taxon>
        <taxon>Agaricomycotina</taxon>
        <taxon>Agaricomycetes</taxon>
        <taxon>Polyporales</taxon>
        <taxon>Phanerochaetaceae</taxon>
        <taxon>Phanerochaete</taxon>
    </lineage>
</organism>
<evidence type="ECO:0000313" key="2">
    <source>
        <dbReference type="EMBL" id="GJE87078.1"/>
    </source>
</evidence>
<dbReference type="AlphaFoldDB" id="A0A9P3G144"/>
<name>A0A9P3G144_9APHY</name>
<comment type="caution">
    <text evidence="2">The sequence shown here is derived from an EMBL/GenBank/DDBJ whole genome shotgun (WGS) entry which is preliminary data.</text>
</comment>
<gene>
    <name evidence="2" type="ORF">PsYK624_031610</name>
</gene>
<feature type="compositionally biased region" description="Polar residues" evidence="1">
    <location>
        <begin position="339"/>
        <end position="351"/>
    </location>
</feature>
<reference evidence="2 3" key="1">
    <citation type="submission" date="2021-08" db="EMBL/GenBank/DDBJ databases">
        <title>Draft Genome Sequence of Phanerochaete sordida strain YK-624.</title>
        <authorList>
            <person name="Mori T."/>
            <person name="Dohra H."/>
            <person name="Suzuki T."/>
            <person name="Kawagishi H."/>
            <person name="Hirai H."/>
        </authorList>
    </citation>
    <scope>NUCLEOTIDE SEQUENCE [LARGE SCALE GENOMIC DNA]</scope>
    <source>
        <strain evidence="2 3">YK-624</strain>
    </source>
</reference>
<dbReference type="Proteomes" id="UP000703269">
    <property type="component" value="Unassembled WGS sequence"/>
</dbReference>
<feature type="compositionally biased region" description="Polar residues" evidence="1">
    <location>
        <begin position="55"/>
        <end position="67"/>
    </location>
</feature>
<dbReference type="EMBL" id="BPQB01000005">
    <property type="protein sequence ID" value="GJE87078.1"/>
    <property type="molecule type" value="Genomic_DNA"/>
</dbReference>
<dbReference type="OrthoDB" id="3366352at2759"/>
<protein>
    <recommendedName>
        <fullName evidence="4">BTB domain-containing protein</fullName>
    </recommendedName>
</protein>
<feature type="region of interest" description="Disordered" evidence="1">
    <location>
        <begin position="254"/>
        <end position="351"/>
    </location>
</feature>